<dbReference type="Gene3D" id="1.10.3130.20">
    <property type="entry name" value="Phycobilisome linker domain"/>
    <property type="match status" value="1"/>
</dbReference>
<protein>
    <submittedName>
        <fullName evidence="2">DUF4214 domain-containing protein</fullName>
    </submittedName>
</protein>
<dbReference type="InterPro" id="IPR025282">
    <property type="entry name" value="DUF4214"/>
</dbReference>
<dbReference type="KEGG" id="plue:EWM63_01595"/>
<proteinExistence type="predicted"/>
<dbReference type="Gene3D" id="2.60.40.10">
    <property type="entry name" value="Immunoglobulins"/>
    <property type="match status" value="1"/>
</dbReference>
<dbReference type="Proteomes" id="UP000290637">
    <property type="component" value="Chromosome"/>
</dbReference>
<organism evidence="2 3">
    <name type="scientific">Pseudoduganella lutea</name>
    <dbReference type="NCBI Taxonomy" id="321985"/>
    <lineage>
        <taxon>Bacteria</taxon>
        <taxon>Pseudomonadati</taxon>
        <taxon>Pseudomonadota</taxon>
        <taxon>Betaproteobacteria</taxon>
        <taxon>Burkholderiales</taxon>
        <taxon>Oxalobacteraceae</taxon>
        <taxon>Telluria group</taxon>
        <taxon>Pseudoduganella</taxon>
    </lineage>
</organism>
<dbReference type="EMBL" id="CP035913">
    <property type="protein sequence ID" value="QBE61848.1"/>
    <property type="molecule type" value="Genomic_DNA"/>
</dbReference>
<dbReference type="PROSITE" id="PS51257">
    <property type="entry name" value="PROKAR_LIPOPROTEIN"/>
    <property type="match status" value="1"/>
</dbReference>
<dbReference type="Pfam" id="PF13946">
    <property type="entry name" value="DUF4214"/>
    <property type="match status" value="1"/>
</dbReference>
<dbReference type="RefSeq" id="WP_130184985.1">
    <property type="nucleotide sequence ID" value="NZ_CP035913.1"/>
</dbReference>
<reference evidence="2 3" key="1">
    <citation type="submission" date="2019-02" db="EMBL/GenBank/DDBJ databases">
        <title>Draft Genome Sequences of Six Type Strains of the Genus Massilia.</title>
        <authorList>
            <person name="Miess H."/>
            <person name="Frediansyhah A."/>
            <person name="Gross H."/>
        </authorList>
    </citation>
    <scope>NUCLEOTIDE SEQUENCE [LARGE SCALE GENOMIC DNA]</scope>
    <source>
        <strain evidence="2 3">DSM 17473</strain>
    </source>
</reference>
<evidence type="ECO:0000259" key="1">
    <source>
        <dbReference type="PROSITE" id="PS50853"/>
    </source>
</evidence>
<dbReference type="OrthoDB" id="8749115at2"/>
<dbReference type="SUPFAM" id="SSF49265">
    <property type="entry name" value="Fibronectin type III"/>
    <property type="match status" value="1"/>
</dbReference>
<dbReference type="InterPro" id="IPR013783">
    <property type="entry name" value="Ig-like_fold"/>
</dbReference>
<evidence type="ECO:0000313" key="2">
    <source>
        <dbReference type="EMBL" id="QBE61848.1"/>
    </source>
</evidence>
<feature type="domain" description="Fibronectin type-III" evidence="1">
    <location>
        <begin position="243"/>
        <end position="334"/>
    </location>
</feature>
<dbReference type="InterPro" id="IPR003961">
    <property type="entry name" value="FN3_dom"/>
</dbReference>
<sequence>MGPMLHRLGTCCAFVLLCACGGPDAPPASGTRAAASDRHAPRIAERAADYETIVQTIYIGYFGRPPDPAGLAYYARLYAGLGAPTTLADFRSAYSSDPAVRQTIDDMAASQESRDLYPGNNTVFITAIYRNLFNRAPDAAGLAYWAKLLGDGAITRGNAALSIMAGGQASDMVAVQRKVAASVAFVGLLDTPARVAAYAGASPNEAARQLLQRVDAGSDLADLGTAFQALLQSLLAAPRPAGAPGQPVITSAVPTDTQIVLVFAAPQSNGASPIEDYTAICTSPSGVASMNGTASPLIVGGLQNGVPYSCAVNARNGAGTGTVSQVVDVTPQAGALTWQAPVDLVATGLSTSRAGRAFLAFGAPPRIGNTAPPGYLATCAYGGESLSGYATASPVVVEGLRNNVQYTCTVSVAGPEGGVPSSTVPVDIPAPNGHHLRFIYAVPSDRPFNDGWSKAIQGAAVHLQQWFKHQLGGPTFTIYAAAPEVCNLPRPSRDYFSNDTWATVQRDLTEHCGLDHTRQDVDWIVYADVLHAVNTPGRLGAGMPRLAMFPRQDLEGLGGAPCVVSDEGTTYCFETIRWTGGGAHEIAHTLHVPHPEGCDAGLPSCTEHAKASIMWTGYTIYPDTYFLPAAKAILFESPFIR</sequence>
<dbReference type="Pfam" id="PF00041">
    <property type="entry name" value="fn3"/>
    <property type="match status" value="1"/>
</dbReference>
<name>A0A4P6KUR7_9BURK</name>
<accession>A0A4P6KUR7</accession>
<gene>
    <name evidence="2" type="ORF">EWM63_01595</name>
</gene>
<evidence type="ECO:0000313" key="3">
    <source>
        <dbReference type="Proteomes" id="UP000290637"/>
    </source>
</evidence>
<keyword evidence="3" id="KW-1185">Reference proteome</keyword>
<dbReference type="CDD" id="cd00063">
    <property type="entry name" value="FN3"/>
    <property type="match status" value="1"/>
</dbReference>
<dbReference type="PROSITE" id="PS50853">
    <property type="entry name" value="FN3"/>
    <property type="match status" value="1"/>
</dbReference>
<dbReference type="InterPro" id="IPR038255">
    <property type="entry name" value="PBS_linker_sf"/>
</dbReference>
<dbReference type="AlphaFoldDB" id="A0A4P6KUR7"/>
<dbReference type="InterPro" id="IPR036116">
    <property type="entry name" value="FN3_sf"/>
</dbReference>